<reference evidence="3" key="1">
    <citation type="journal article" date="2023" name="PhytoFront">
        <title>Draft Genome Resources of Seven Strains of Tilletia horrida, Causal Agent of Kernel Smut of Rice.</title>
        <authorList>
            <person name="Khanal S."/>
            <person name="Antony Babu S."/>
            <person name="Zhou X.G."/>
        </authorList>
    </citation>
    <scope>NUCLEOTIDE SEQUENCE</scope>
    <source>
        <strain evidence="3">TX6</strain>
    </source>
</reference>
<dbReference type="InterPro" id="IPR011990">
    <property type="entry name" value="TPR-like_helical_dom_sf"/>
</dbReference>
<gene>
    <name evidence="3" type="ORF">OC846_003984</name>
</gene>
<organism evidence="3 4">
    <name type="scientific">Tilletia horrida</name>
    <dbReference type="NCBI Taxonomy" id="155126"/>
    <lineage>
        <taxon>Eukaryota</taxon>
        <taxon>Fungi</taxon>
        <taxon>Dikarya</taxon>
        <taxon>Basidiomycota</taxon>
        <taxon>Ustilaginomycotina</taxon>
        <taxon>Exobasidiomycetes</taxon>
        <taxon>Tilletiales</taxon>
        <taxon>Tilletiaceae</taxon>
        <taxon>Tilletia</taxon>
    </lineage>
</organism>
<evidence type="ECO:0000256" key="1">
    <source>
        <dbReference type="SAM" id="Coils"/>
    </source>
</evidence>
<accession>A0AAN6GP40</accession>
<protein>
    <submittedName>
        <fullName evidence="3">Uncharacterized protein</fullName>
    </submittedName>
</protein>
<dbReference type="EMBL" id="JAPDMZ010000108">
    <property type="protein sequence ID" value="KAK0549633.1"/>
    <property type="molecule type" value="Genomic_DNA"/>
</dbReference>
<evidence type="ECO:0000313" key="3">
    <source>
        <dbReference type="EMBL" id="KAK0549633.1"/>
    </source>
</evidence>
<keyword evidence="4" id="KW-1185">Reference proteome</keyword>
<dbReference type="PANTHER" id="PTHR19959:SF119">
    <property type="entry name" value="FUNGAL LIPASE-LIKE DOMAIN-CONTAINING PROTEIN"/>
    <property type="match status" value="1"/>
</dbReference>
<feature type="coiled-coil region" evidence="1">
    <location>
        <begin position="388"/>
        <end position="418"/>
    </location>
</feature>
<evidence type="ECO:0000313" key="4">
    <source>
        <dbReference type="Proteomes" id="UP001176517"/>
    </source>
</evidence>
<dbReference type="Proteomes" id="UP001176517">
    <property type="component" value="Unassembled WGS sequence"/>
</dbReference>
<dbReference type="AlphaFoldDB" id="A0AAN6GP40"/>
<proteinExistence type="predicted"/>
<dbReference type="SUPFAM" id="SSF48452">
    <property type="entry name" value="TPR-like"/>
    <property type="match status" value="2"/>
</dbReference>
<comment type="caution">
    <text evidence="3">The sequence shown here is derived from an EMBL/GenBank/DDBJ whole genome shotgun (WGS) entry which is preliminary data.</text>
</comment>
<sequence length="421" mass="46395">MYSSTLDLAGKTEQALAAIEEGIQIFRNPPADDPTAFDSVLDLALRNYAERLVKVGRYSDALKATTASLQFYRAGPKLNFKDNDKERLADVLRDCYDGLCSQGAYEEALIASEERVNLLKSLYAANNAKHAAQLGSALNSYSVRLNEAGKQADALSASQESVQMSREAHQAESTPSIKNGRAEDALKSIEESVQLYRDLCQSSPEPRHDWGLANSLLGLSNRLAESGRLADSDAAIEDSLQKRRALYKANPSEYGPDLANHLCDYSMKLEKRDHREDAIRNMEEAVATYRAVYEIEPARVRSDLADALILLSGQLDNDAGTRNEEALAAVDEATQLFKTLDPSHWEEPGQYEGTMATAQYGRSLLLGKAKRNAEALTAVDESLAMGRKVVESSQVDALKELIRDAEDERRRLLELTNESSA</sequence>
<feature type="region of interest" description="Disordered" evidence="2">
    <location>
        <begin position="152"/>
        <end position="182"/>
    </location>
</feature>
<evidence type="ECO:0000256" key="2">
    <source>
        <dbReference type="SAM" id="MobiDB-lite"/>
    </source>
</evidence>
<keyword evidence="1" id="KW-0175">Coiled coil</keyword>
<dbReference type="PANTHER" id="PTHR19959">
    <property type="entry name" value="KINESIN LIGHT CHAIN"/>
    <property type="match status" value="1"/>
</dbReference>
<name>A0AAN6GP40_9BASI</name>
<dbReference type="Gene3D" id="1.25.40.10">
    <property type="entry name" value="Tetratricopeptide repeat domain"/>
    <property type="match status" value="2"/>
</dbReference>